<dbReference type="PANTHER" id="PTHR24321">
    <property type="entry name" value="DEHYDROGENASES, SHORT CHAIN"/>
    <property type="match status" value="1"/>
</dbReference>
<dbReference type="SUPFAM" id="SSF51735">
    <property type="entry name" value="NAD(P)-binding Rossmann-fold domains"/>
    <property type="match status" value="1"/>
</dbReference>
<accession>A0A0D2FF30</accession>
<dbReference type="FunFam" id="3.40.50.720:FF:000084">
    <property type="entry name" value="Short-chain dehydrogenase reductase"/>
    <property type="match status" value="1"/>
</dbReference>
<dbReference type="PANTHER" id="PTHR24321:SF8">
    <property type="entry name" value="ESTRADIOL 17-BETA-DEHYDROGENASE 8-RELATED"/>
    <property type="match status" value="1"/>
</dbReference>
<dbReference type="Pfam" id="PF13561">
    <property type="entry name" value="adh_short_C2"/>
    <property type="match status" value="1"/>
</dbReference>
<dbReference type="CDD" id="cd05233">
    <property type="entry name" value="SDR_c"/>
    <property type="match status" value="1"/>
</dbReference>
<dbReference type="STRING" id="1442369.A0A0D2FF30"/>
<dbReference type="Gene3D" id="3.40.50.720">
    <property type="entry name" value="NAD(P)-binding Rossmann-like Domain"/>
    <property type="match status" value="1"/>
</dbReference>
<dbReference type="AlphaFoldDB" id="A0A0D2FF30"/>
<dbReference type="PRINTS" id="PR00081">
    <property type="entry name" value="GDHRDH"/>
</dbReference>
<dbReference type="InterPro" id="IPR036291">
    <property type="entry name" value="NAD(P)-bd_dom_sf"/>
</dbReference>
<name>A0A0D2FF30_9EURO</name>
<evidence type="ECO:0000313" key="4">
    <source>
        <dbReference type="EMBL" id="KIX00617.1"/>
    </source>
</evidence>
<protein>
    <submittedName>
        <fullName evidence="4">Rhinocladiella mackenziei CBS 650.93 unplaced genomic scaffold supercont1.8, whole genome shotgun sequence</fullName>
    </submittedName>
</protein>
<dbReference type="InterPro" id="IPR002347">
    <property type="entry name" value="SDR_fam"/>
</dbReference>
<organism evidence="4 5">
    <name type="scientific">Rhinocladiella mackenziei CBS 650.93</name>
    <dbReference type="NCBI Taxonomy" id="1442369"/>
    <lineage>
        <taxon>Eukaryota</taxon>
        <taxon>Fungi</taxon>
        <taxon>Dikarya</taxon>
        <taxon>Ascomycota</taxon>
        <taxon>Pezizomycotina</taxon>
        <taxon>Eurotiomycetes</taxon>
        <taxon>Chaetothyriomycetidae</taxon>
        <taxon>Chaetothyriales</taxon>
        <taxon>Herpotrichiellaceae</taxon>
        <taxon>Rhinocladiella</taxon>
    </lineage>
</organism>
<dbReference type="EMBL" id="KN847482">
    <property type="protein sequence ID" value="KIX00617.1"/>
    <property type="molecule type" value="Genomic_DNA"/>
</dbReference>
<proteinExistence type="inferred from homology"/>
<dbReference type="GO" id="GO:0016491">
    <property type="term" value="F:oxidoreductase activity"/>
    <property type="evidence" value="ECO:0007669"/>
    <property type="project" value="UniProtKB-KW"/>
</dbReference>
<dbReference type="OrthoDB" id="1669814at2759"/>
<dbReference type="Proteomes" id="UP000053617">
    <property type="component" value="Unassembled WGS sequence"/>
</dbReference>
<keyword evidence="3" id="KW-0560">Oxidoreductase</keyword>
<evidence type="ECO:0000256" key="2">
    <source>
        <dbReference type="ARBA" id="ARBA00022857"/>
    </source>
</evidence>
<dbReference type="VEuPathDB" id="FungiDB:Z518_09682"/>
<evidence type="ECO:0000313" key="5">
    <source>
        <dbReference type="Proteomes" id="UP000053617"/>
    </source>
</evidence>
<dbReference type="GeneID" id="25297753"/>
<keyword evidence="2" id="KW-0521">NADP</keyword>
<sequence>MSLRGKVIAITGAASGIGLQLTRLAASRGAKLALADIQPGPLDDIVNEIKCSGVEVVGSRLDVTSHKEVDDWVNATVSHFGTIDGAANLAGVEGGKKMAAMLADVSNEDWDYILSVNLTGLMYCVRAQVRVMQAGASIVNAAGISGLIGRPGICAYSVSKHGVVGLTKTVAKEVGSKGIRVNAVAPGPVDTPMLQRIFQASDSTYLPFTSTYANMPLQRTGQAEEVANLFAFLLSDESSFITGIVCPCDGGIMA</sequence>
<dbReference type="HOGENOM" id="CLU_010194_1_0_1"/>
<evidence type="ECO:0000256" key="3">
    <source>
        <dbReference type="ARBA" id="ARBA00023002"/>
    </source>
</evidence>
<dbReference type="PRINTS" id="PR00080">
    <property type="entry name" value="SDRFAMILY"/>
</dbReference>
<gene>
    <name evidence="4" type="ORF">Z518_09682</name>
</gene>
<keyword evidence="5" id="KW-1185">Reference proteome</keyword>
<evidence type="ECO:0000256" key="1">
    <source>
        <dbReference type="ARBA" id="ARBA00006484"/>
    </source>
</evidence>
<reference evidence="4 5" key="1">
    <citation type="submission" date="2015-01" db="EMBL/GenBank/DDBJ databases">
        <title>The Genome Sequence of Rhinocladiella mackenzie CBS 650.93.</title>
        <authorList>
            <consortium name="The Broad Institute Genomics Platform"/>
            <person name="Cuomo C."/>
            <person name="de Hoog S."/>
            <person name="Gorbushina A."/>
            <person name="Stielow B."/>
            <person name="Teixiera M."/>
            <person name="Abouelleil A."/>
            <person name="Chapman S.B."/>
            <person name="Priest M."/>
            <person name="Young S.K."/>
            <person name="Wortman J."/>
            <person name="Nusbaum C."/>
            <person name="Birren B."/>
        </authorList>
    </citation>
    <scope>NUCLEOTIDE SEQUENCE [LARGE SCALE GENOMIC DNA]</scope>
    <source>
        <strain evidence="4 5">CBS 650.93</strain>
    </source>
</reference>
<comment type="similarity">
    <text evidence="1">Belongs to the short-chain dehydrogenases/reductases (SDR) family.</text>
</comment>
<dbReference type="RefSeq" id="XP_013267753.1">
    <property type="nucleotide sequence ID" value="XM_013412299.1"/>
</dbReference>